<dbReference type="EMBL" id="FOVI01000011">
    <property type="protein sequence ID" value="SFN80651.1"/>
    <property type="molecule type" value="Genomic_DNA"/>
</dbReference>
<reference evidence="2" key="1">
    <citation type="submission" date="2016-10" db="EMBL/GenBank/DDBJ databases">
        <authorList>
            <person name="Varghese N."/>
            <person name="Submissions S."/>
        </authorList>
    </citation>
    <scope>NUCLEOTIDE SEQUENCE [LARGE SCALE GENOMIC DNA]</scope>
    <source>
        <strain evidence="2">DS-12</strain>
    </source>
</reference>
<evidence type="ECO:0000313" key="2">
    <source>
        <dbReference type="Proteomes" id="UP000199036"/>
    </source>
</evidence>
<keyword evidence="2" id="KW-1185">Reference proteome</keyword>
<dbReference type="OrthoDB" id="9786443at2"/>
<dbReference type="SUPFAM" id="SSF51182">
    <property type="entry name" value="RmlC-like cupins"/>
    <property type="match status" value="1"/>
</dbReference>
<dbReference type="InterPro" id="IPR011051">
    <property type="entry name" value="RmlC_Cupin_sf"/>
</dbReference>
<proteinExistence type="predicted"/>
<dbReference type="Gene3D" id="2.60.120.10">
    <property type="entry name" value="Jelly Rolls"/>
    <property type="match status" value="1"/>
</dbReference>
<dbReference type="InterPro" id="IPR010282">
    <property type="entry name" value="Uncharacterised_HutD/Ves"/>
</dbReference>
<dbReference type="STRING" id="913024.SAMN05421741_11151"/>
<organism evidence="1 2">
    <name type="scientific">Paenimyroides ummariense</name>
    <dbReference type="NCBI Taxonomy" id="913024"/>
    <lineage>
        <taxon>Bacteria</taxon>
        <taxon>Pseudomonadati</taxon>
        <taxon>Bacteroidota</taxon>
        <taxon>Flavobacteriia</taxon>
        <taxon>Flavobacteriales</taxon>
        <taxon>Flavobacteriaceae</taxon>
        <taxon>Paenimyroides</taxon>
    </lineage>
</organism>
<dbReference type="RefSeq" id="WP_091522960.1">
    <property type="nucleotide sequence ID" value="NZ_FOVI01000011.1"/>
</dbReference>
<name>A0A1I5C1Z1_9FLAO</name>
<gene>
    <name evidence="1" type="ORF">SAMN05421741_11151</name>
</gene>
<sequence>MKITKISKDTLIPTIWDGGETFEYYIYPEKTLYANRDFLFRISVATIKKVPSTFTKFNNYQRFLVMLDNDLNINNNGKKESYTPNDVFKFDSNSDIISYTKGNDFNLMVSKNLEEADVFFLKDTVQLNESFIFLFALNDTSIEVNNEKIDLKKTDLLLIENKDKADVLIKTEHSVLVGSLIV</sequence>
<dbReference type="AlphaFoldDB" id="A0A1I5C1Z1"/>
<accession>A0A1I5C1Z1</accession>
<evidence type="ECO:0000313" key="1">
    <source>
        <dbReference type="EMBL" id="SFN80651.1"/>
    </source>
</evidence>
<dbReference type="InterPro" id="IPR014710">
    <property type="entry name" value="RmlC-like_jellyroll"/>
</dbReference>
<dbReference type="Pfam" id="PF05962">
    <property type="entry name" value="HutD"/>
    <property type="match status" value="1"/>
</dbReference>
<dbReference type="Proteomes" id="UP000199036">
    <property type="component" value="Unassembled WGS sequence"/>
</dbReference>
<protein>
    <submittedName>
        <fullName evidence="1">HutD protein</fullName>
    </submittedName>
</protein>